<dbReference type="AlphaFoldDB" id="A0AAU2A2L2"/>
<dbReference type="EMBL" id="CP108222">
    <property type="protein sequence ID" value="WTT17820.1"/>
    <property type="molecule type" value="Genomic_DNA"/>
</dbReference>
<sequence length="129" mass="14058">MAESLARPTPSLLAVPRPAPPYSRSAWERAVMTGTLQTEARLLAFVLAHHAGDSGHIPPGHVQDARHLAPQIAMSGKVVRISLNFLMAEGYISRPPIQEWTEQQPRPVTLTMPPRKGVRQEPPHPGGPS</sequence>
<protein>
    <submittedName>
        <fullName evidence="2">Uncharacterized protein</fullName>
    </submittedName>
</protein>
<organism evidence="2">
    <name type="scientific">Streptomyces sp. NBC_00093</name>
    <dbReference type="NCBI Taxonomy" id="2975649"/>
    <lineage>
        <taxon>Bacteria</taxon>
        <taxon>Bacillati</taxon>
        <taxon>Actinomycetota</taxon>
        <taxon>Actinomycetes</taxon>
        <taxon>Kitasatosporales</taxon>
        <taxon>Streptomycetaceae</taxon>
        <taxon>Streptomyces</taxon>
    </lineage>
</organism>
<evidence type="ECO:0000256" key="1">
    <source>
        <dbReference type="SAM" id="MobiDB-lite"/>
    </source>
</evidence>
<reference evidence="2" key="1">
    <citation type="submission" date="2022-10" db="EMBL/GenBank/DDBJ databases">
        <title>The complete genomes of actinobacterial strains from the NBC collection.</title>
        <authorList>
            <person name="Joergensen T.S."/>
            <person name="Alvarez Arevalo M."/>
            <person name="Sterndorff E.B."/>
            <person name="Faurdal D."/>
            <person name="Vuksanovic O."/>
            <person name="Mourched A.-S."/>
            <person name="Charusanti P."/>
            <person name="Shaw S."/>
            <person name="Blin K."/>
            <person name="Weber T."/>
        </authorList>
    </citation>
    <scope>NUCLEOTIDE SEQUENCE</scope>
    <source>
        <strain evidence="2">NBC_00093</strain>
    </source>
</reference>
<evidence type="ECO:0000313" key="2">
    <source>
        <dbReference type="EMBL" id="WTT17820.1"/>
    </source>
</evidence>
<feature type="region of interest" description="Disordered" evidence="1">
    <location>
        <begin position="97"/>
        <end position="129"/>
    </location>
</feature>
<name>A0AAU2A2L2_9ACTN</name>
<proteinExistence type="predicted"/>
<accession>A0AAU2A2L2</accession>
<gene>
    <name evidence="2" type="ORF">OHA22_20870</name>
</gene>